<keyword evidence="1" id="KW-0378">Hydrolase</keyword>
<dbReference type="Gene3D" id="3.40.50.1820">
    <property type="entry name" value="alpha/beta hydrolase"/>
    <property type="match status" value="1"/>
</dbReference>
<name>A0A1J5QUC1_9ZZZZ</name>
<dbReference type="SUPFAM" id="SSF53474">
    <property type="entry name" value="alpha/beta-Hydrolases"/>
    <property type="match status" value="1"/>
</dbReference>
<evidence type="ECO:0000313" key="1">
    <source>
        <dbReference type="EMBL" id="OIQ87270.1"/>
    </source>
</evidence>
<organism evidence="1">
    <name type="scientific">mine drainage metagenome</name>
    <dbReference type="NCBI Taxonomy" id="410659"/>
    <lineage>
        <taxon>unclassified sequences</taxon>
        <taxon>metagenomes</taxon>
        <taxon>ecological metagenomes</taxon>
    </lineage>
</organism>
<dbReference type="AlphaFoldDB" id="A0A1J5QUC1"/>
<protein>
    <submittedName>
        <fullName evidence="1">Alpha/beta hydrolase family protein</fullName>
    </submittedName>
</protein>
<reference evidence="1" key="1">
    <citation type="submission" date="2016-10" db="EMBL/GenBank/DDBJ databases">
        <title>Sequence of Gallionella enrichment culture.</title>
        <authorList>
            <person name="Poehlein A."/>
            <person name="Muehling M."/>
            <person name="Daniel R."/>
        </authorList>
    </citation>
    <scope>NUCLEOTIDE SEQUENCE</scope>
</reference>
<proteinExistence type="predicted"/>
<dbReference type="InterPro" id="IPR029058">
    <property type="entry name" value="AB_hydrolase_fold"/>
</dbReference>
<dbReference type="EMBL" id="MLJW01000431">
    <property type="protein sequence ID" value="OIQ87270.1"/>
    <property type="molecule type" value="Genomic_DNA"/>
</dbReference>
<gene>
    <name evidence="1" type="ORF">GALL_308780</name>
</gene>
<sequence>MTPALLFVHGWGFDAGFWQPLRQRLAGIPSVAWDLGFHGAPARPLPPGDAPLVAVGHSFGLLWLLKERPLPWRSLVSINGFSRFTRADDFPQGVAPRLLDRMAARLDQAPAAVYQDFMARCGMDVTATGGMESAATGGLDSARLAWGLSALANWDCRAAPPVDLALCGRQDPILPTAMSEALFAPALAKWRDGGHLLPLTDPDWCARQLTAHLESLT</sequence>
<comment type="caution">
    <text evidence="1">The sequence shown here is derived from an EMBL/GenBank/DDBJ whole genome shotgun (WGS) entry which is preliminary data.</text>
</comment>
<accession>A0A1J5QUC1</accession>
<dbReference type="GO" id="GO:0016787">
    <property type="term" value="F:hydrolase activity"/>
    <property type="evidence" value="ECO:0007669"/>
    <property type="project" value="UniProtKB-KW"/>
</dbReference>